<evidence type="ECO:0000256" key="13">
    <source>
        <dbReference type="RuleBase" id="RU000587"/>
    </source>
</evidence>
<name>A0A5C1QEL7_9SPIO</name>
<evidence type="ECO:0000256" key="2">
    <source>
        <dbReference type="ARBA" id="ARBA00001933"/>
    </source>
</evidence>
<dbReference type="GO" id="GO:0005737">
    <property type="term" value="C:cytoplasm"/>
    <property type="evidence" value="ECO:0007669"/>
    <property type="project" value="UniProtKB-SubCell"/>
</dbReference>
<evidence type="ECO:0000256" key="11">
    <source>
        <dbReference type="ARBA" id="ARBA00025174"/>
    </source>
</evidence>
<dbReference type="NCBIfam" id="TIGR02093">
    <property type="entry name" value="P_ylase"/>
    <property type="match status" value="1"/>
</dbReference>
<dbReference type="KEGG" id="sper:EW093_12235"/>
<evidence type="ECO:0000256" key="3">
    <source>
        <dbReference type="ARBA" id="ARBA00004496"/>
    </source>
</evidence>
<dbReference type="PANTHER" id="PTHR11468">
    <property type="entry name" value="GLYCOGEN PHOSPHORYLASE"/>
    <property type="match status" value="1"/>
</dbReference>
<dbReference type="FunFam" id="3.40.50.2000:FF:000003">
    <property type="entry name" value="Alpha-1,4 glucan phosphorylase"/>
    <property type="match status" value="1"/>
</dbReference>
<dbReference type="PIRSF" id="PIRSF000460">
    <property type="entry name" value="Pprylas_GlgP"/>
    <property type="match status" value="1"/>
</dbReference>
<keyword evidence="9 12" id="KW-0663">Pyridoxal phosphate</keyword>
<evidence type="ECO:0000256" key="9">
    <source>
        <dbReference type="ARBA" id="ARBA00022898"/>
    </source>
</evidence>
<evidence type="ECO:0000256" key="12">
    <source>
        <dbReference type="PIRSR" id="PIRSR000460-1"/>
    </source>
</evidence>
<dbReference type="AlphaFoldDB" id="A0A5C1QEL7"/>
<dbReference type="EMBL" id="CP035807">
    <property type="protein sequence ID" value="QEN05449.1"/>
    <property type="molecule type" value="Genomic_DNA"/>
</dbReference>
<evidence type="ECO:0000256" key="5">
    <source>
        <dbReference type="ARBA" id="ARBA00022490"/>
    </source>
</evidence>
<evidence type="ECO:0000256" key="7">
    <source>
        <dbReference type="ARBA" id="ARBA00022676"/>
    </source>
</evidence>
<evidence type="ECO:0000313" key="15">
    <source>
        <dbReference type="Proteomes" id="UP000323824"/>
    </source>
</evidence>
<comment type="function">
    <text evidence="11">Phosphorylase is an important allosteric enzyme in carbohydrate metabolism. Enzymes from different sources differ in their regulatory mechanisms and in their natural substrates. However, all known phosphorylases share catalytic and structural properties.</text>
</comment>
<reference evidence="14 15" key="1">
    <citation type="submission" date="2019-02" db="EMBL/GenBank/DDBJ databases">
        <authorList>
            <person name="Fomenkov A."/>
            <person name="Dubinina G."/>
            <person name="Grabovich M."/>
            <person name="Vincze T."/>
            <person name="Roberts R.J."/>
        </authorList>
    </citation>
    <scope>NUCLEOTIDE SEQUENCE [LARGE SCALE GENOMIC DNA]</scope>
    <source>
        <strain evidence="14 15">P</strain>
    </source>
</reference>
<keyword evidence="10 13" id="KW-0119">Carbohydrate metabolism</keyword>
<evidence type="ECO:0000313" key="14">
    <source>
        <dbReference type="EMBL" id="QEN05449.1"/>
    </source>
</evidence>
<dbReference type="InterPro" id="IPR000811">
    <property type="entry name" value="Glyco_trans_35"/>
</dbReference>
<dbReference type="CDD" id="cd04300">
    <property type="entry name" value="GT35_Glycogen_Phosphorylase"/>
    <property type="match status" value="1"/>
</dbReference>
<dbReference type="Proteomes" id="UP000323824">
    <property type="component" value="Chromosome"/>
</dbReference>
<dbReference type="InterPro" id="IPR011833">
    <property type="entry name" value="Glycg_phsphrylas"/>
</dbReference>
<dbReference type="GO" id="GO:0030170">
    <property type="term" value="F:pyridoxal phosphate binding"/>
    <property type="evidence" value="ECO:0007669"/>
    <property type="project" value="InterPro"/>
</dbReference>
<dbReference type="PANTHER" id="PTHR11468:SF3">
    <property type="entry name" value="GLYCOGEN PHOSPHORYLASE, LIVER FORM"/>
    <property type="match status" value="1"/>
</dbReference>
<keyword evidence="7 13" id="KW-0328">Glycosyltransferase</keyword>
<comment type="catalytic activity">
    <reaction evidence="1 13">
        <text>[(1-&gt;4)-alpha-D-glucosyl](n) + phosphate = [(1-&gt;4)-alpha-D-glucosyl](n-1) + alpha-D-glucose 1-phosphate</text>
        <dbReference type="Rhea" id="RHEA:41732"/>
        <dbReference type="Rhea" id="RHEA-COMP:9584"/>
        <dbReference type="Rhea" id="RHEA-COMP:9586"/>
        <dbReference type="ChEBI" id="CHEBI:15444"/>
        <dbReference type="ChEBI" id="CHEBI:43474"/>
        <dbReference type="ChEBI" id="CHEBI:58601"/>
        <dbReference type="EC" id="2.4.1.1"/>
    </reaction>
</comment>
<dbReference type="RefSeq" id="WP_149568687.1">
    <property type="nucleotide sequence ID" value="NZ_CP035807.1"/>
</dbReference>
<dbReference type="Pfam" id="PF00343">
    <property type="entry name" value="Phosphorylase"/>
    <property type="match status" value="1"/>
</dbReference>
<comment type="cofactor">
    <cofactor evidence="2 13">
        <name>pyridoxal 5'-phosphate</name>
        <dbReference type="ChEBI" id="CHEBI:597326"/>
    </cofactor>
</comment>
<gene>
    <name evidence="14" type="ORF">EW093_12235</name>
</gene>
<keyword evidence="8 13" id="KW-0808">Transferase</keyword>
<dbReference type="OrthoDB" id="9760804at2"/>
<comment type="subcellular location">
    <subcellularLocation>
        <location evidence="3">Cytoplasm</location>
    </subcellularLocation>
</comment>
<dbReference type="GO" id="GO:0008184">
    <property type="term" value="F:glycogen phosphorylase activity"/>
    <property type="evidence" value="ECO:0007669"/>
    <property type="project" value="InterPro"/>
</dbReference>
<dbReference type="SUPFAM" id="SSF53756">
    <property type="entry name" value="UDP-Glycosyltransferase/glycogen phosphorylase"/>
    <property type="match status" value="1"/>
</dbReference>
<comment type="similarity">
    <text evidence="4 13">Belongs to the glycogen phosphorylase family.</text>
</comment>
<organism evidence="14 15">
    <name type="scientific">Thiospirochaeta perfilievii</name>
    <dbReference type="NCBI Taxonomy" id="252967"/>
    <lineage>
        <taxon>Bacteria</taxon>
        <taxon>Pseudomonadati</taxon>
        <taxon>Spirochaetota</taxon>
        <taxon>Spirochaetia</taxon>
        <taxon>Spirochaetales</taxon>
        <taxon>Spirochaetaceae</taxon>
        <taxon>Thiospirochaeta</taxon>
    </lineage>
</organism>
<dbReference type="EC" id="2.4.1.1" evidence="13"/>
<evidence type="ECO:0000256" key="8">
    <source>
        <dbReference type="ARBA" id="ARBA00022679"/>
    </source>
</evidence>
<evidence type="ECO:0000256" key="6">
    <source>
        <dbReference type="ARBA" id="ARBA00022533"/>
    </source>
</evidence>
<keyword evidence="15" id="KW-1185">Reference proteome</keyword>
<proteinExistence type="inferred from homology"/>
<evidence type="ECO:0000256" key="4">
    <source>
        <dbReference type="ARBA" id="ARBA00006047"/>
    </source>
</evidence>
<keyword evidence="6" id="KW-0021">Allosteric enzyme</keyword>
<evidence type="ECO:0000256" key="1">
    <source>
        <dbReference type="ARBA" id="ARBA00001275"/>
    </source>
</evidence>
<protein>
    <recommendedName>
        <fullName evidence="13">Alpha-1,4 glucan phosphorylase</fullName>
        <ecNumber evidence="13">2.4.1.1</ecNumber>
    </recommendedName>
</protein>
<keyword evidence="5" id="KW-0963">Cytoplasm</keyword>
<comment type="function">
    <text evidence="13">Allosteric enzyme that catalyzes the rate-limiting step in glycogen catabolism, the phosphorolytic cleavage of glycogen to produce glucose-1-phosphate, and plays a central role in maintaining cellular and organismal glucose homeostasis.</text>
</comment>
<sequence>MQFNKEDFKKIVLDRLDKDYGRNIESATREEIYYSVSRAALSSIWSSWSERNKDLYKKDSKQAYYFSAEFLMGRAMSNNLVNLGILEGVKEVLNDLEVDFNMIEDTESDAGLGNGGLGRLAACFLDSLATLGLHGHGYGIRYKYGMFKQKIENGYQVEYPDNWLHYDDPWSVKREADSVEVNFYGHVDSFTDENGKLHFRTLNTEKVTAVPYDMPIIGYGNDIVNTLRLWEAHSPDGFELQLFNKEMYNESVEKKNRAEDISRVLYPSDLGPSGKTLRLRQQYFFSSASLYDIIRKYKTIYGNDFSHFHEKNVIQLNDTHPVIAIPELMRILIDEEYLDWDTAWQVCSKTFAYTNHTILAEALEKWPIDIISKLLPRIYQIIEEINRRFMSFVNSAYPGDWDRAQRMSIVSHGVVKMAWLAIAGTFSVNGVAALHTEILKNHELKDWYELFPEKFNNKTNGITQRRWLLKSNPELASFITKNIGDKWITEFSEMEKLLPLANDSKALKELMEIKHTKKVQLAEYIKEHNGVDVDPNSIFDIQIKRLHEYKRQLLNVFHIMYLYNRIKENPNMDFVPRTFIFGAKAASGYARAKQIIKLITRVGEVINNDKEINNKIKVVFIENYNVSVAEKLFPACDLSEQISTAGKEASGTGNMKFMVNGAVTIGTLDGANVEIVEEAGVQNAFIFGLKADQIQEINSTHSYNPLAELSINKDLKLVIDQLTNGYFGTDCINDFKPISDSLLYGVDGNRPDPYYVIKDFSEYCVAQDMASRAFTDKESWAKMSLINIAKSGKFSSDRTINQYAKEIWKIS</sequence>
<dbReference type="Gene3D" id="3.40.50.2000">
    <property type="entry name" value="Glycogen Phosphorylase B"/>
    <property type="match status" value="2"/>
</dbReference>
<evidence type="ECO:0000256" key="10">
    <source>
        <dbReference type="ARBA" id="ARBA00023277"/>
    </source>
</evidence>
<dbReference type="GO" id="GO:0005980">
    <property type="term" value="P:glycogen catabolic process"/>
    <property type="evidence" value="ECO:0007669"/>
    <property type="project" value="TreeGrafter"/>
</dbReference>
<feature type="modified residue" description="N6-(pyridoxal phosphate)lysine" evidence="12">
    <location>
        <position position="656"/>
    </location>
</feature>
<accession>A0A5C1QEL7</accession>
<dbReference type="FunFam" id="3.40.50.2000:FF:000153">
    <property type="entry name" value="Alpha-1,4 glucan phosphorylase"/>
    <property type="match status" value="1"/>
</dbReference>
<reference evidence="14 15" key="2">
    <citation type="submission" date="2019-09" db="EMBL/GenBank/DDBJ databases">
        <title>Complete Genome Sequence and Methylome Analysis of free living Spirochaetas.</title>
        <authorList>
            <person name="Leshcheva N."/>
            <person name="Mikheeva N."/>
        </authorList>
    </citation>
    <scope>NUCLEOTIDE SEQUENCE [LARGE SCALE GENOMIC DNA]</scope>
    <source>
        <strain evidence="14 15">P</strain>
    </source>
</reference>